<organism evidence="2 3">
    <name type="scientific">Batillaria attramentaria</name>
    <dbReference type="NCBI Taxonomy" id="370345"/>
    <lineage>
        <taxon>Eukaryota</taxon>
        <taxon>Metazoa</taxon>
        <taxon>Spiralia</taxon>
        <taxon>Lophotrochozoa</taxon>
        <taxon>Mollusca</taxon>
        <taxon>Gastropoda</taxon>
        <taxon>Caenogastropoda</taxon>
        <taxon>Sorbeoconcha</taxon>
        <taxon>Cerithioidea</taxon>
        <taxon>Batillariidae</taxon>
        <taxon>Batillaria</taxon>
    </lineage>
</organism>
<comment type="caution">
    <text evidence="2">The sequence shown here is derived from an EMBL/GenBank/DDBJ whole genome shotgun (WGS) entry which is preliminary data.</text>
</comment>
<dbReference type="EMBL" id="JACVVK020000007">
    <property type="protein sequence ID" value="KAK7506312.1"/>
    <property type="molecule type" value="Genomic_DNA"/>
</dbReference>
<evidence type="ECO:0000313" key="3">
    <source>
        <dbReference type="Proteomes" id="UP001519460"/>
    </source>
</evidence>
<keyword evidence="3" id="KW-1185">Reference proteome</keyword>
<evidence type="ECO:0000256" key="1">
    <source>
        <dbReference type="SAM" id="Phobius"/>
    </source>
</evidence>
<evidence type="ECO:0000313" key="2">
    <source>
        <dbReference type="EMBL" id="KAK7506312.1"/>
    </source>
</evidence>
<feature type="transmembrane region" description="Helical" evidence="1">
    <location>
        <begin position="12"/>
        <end position="29"/>
    </location>
</feature>
<keyword evidence="1" id="KW-0812">Transmembrane</keyword>
<keyword evidence="1" id="KW-1133">Transmembrane helix</keyword>
<accession>A0ABD0M3P3</accession>
<dbReference type="Proteomes" id="UP001519460">
    <property type="component" value="Unassembled WGS sequence"/>
</dbReference>
<keyword evidence="1" id="KW-0472">Membrane</keyword>
<name>A0ABD0M3P3_9CAEN</name>
<gene>
    <name evidence="2" type="ORF">BaRGS_00002424</name>
</gene>
<protein>
    <submittedName>
        <fullName evidence="2">Uncharacterized protein</fullName>
    </submittedName>
</protein>
<proteinExistence type="predicted"/>
<sequence>MPEHILWSPEDSLSVILSAASCLLFFLALSGSPLPGRFLASLGTSGARDIQVTRMLRSRLQMQGTFCSEVSVRWVYPVLSEFGFPLDGSVRLAGTFSIKLSGAIWAADDFAPTMHTRMVAATIQTARQFGLLKDKKQTVHILTDTRDAKCD</sequence>
<reference evidence="2 3" key="1">
    <citation type="journal article" date="2023" name="Sci. Data">
        <title>Genome assembly of the Korean intertidal mud-creeper Batillaria attramentaria.</title>
        <authorList>
            <person name="Patra A.K."/>
            <person name="Ho P.T."/>
            <person name="Jun S."/>
            <person name="Lee S.J."/>
            <person name="Kim Y."/>
            <person name="Won Y.J."/>
        </authorList>
    </citation>
    <scope>NUCLEOTIDE SEQUENCE [LARGE SCALE GENOMIC DNA]</scope>
    <source>
        <strain evidence="2">Wonlab-2016</strain>
    </source>
</reference>
<dbReference type="AlphaFoldDB" id="A0ABD0M3P3"/>